<name>A0A7T8KA13_CALRO</name>
<accession>A0A7T8KA13</accession>
<evidence type="ECO:0000313" key="1">
    <source>
        <dbReference type="EMBL" id="QQP52467.1"/>
    </source>
</evidence>
<dbReference type="Proteomes" id="UP000595437">
    <property type="component" value="Chromosome 3"/>
</dbReference>
<evidence type="ECO:0000313" key="2">
    <source>
        <dbReference type="Proteomes" id="UP000595437"/>
    </source>
</evidence>
<dbReference type="AlphaFoldDB" id="A0A7T8KA13"/>
<gene>
    <name evidence="1" type="ORF">FKW44_004632</name>
</gene>
<dbReference type="EMBL" id="CP045892">
    <property type="protein sequence ID" value="QQP52467.1"/>
    <property type="molecule type" value="Genomic_DNA"/>
</dbReference>
<proteinExistence type="predicted"/>
<protein>
    <submittedName>
        <fullName evidence="1">Uncharacterized protein</fullName>
    </submittedName>
</protein>
<keyword evidence="2" id="KW-1185">Reference proteome</keyword>
<reference evidence="2" key="1">
    <citation type="submission" date="2021-01" db="EMBL/GenBank/DDBJ databases">
        <title>Caligus Genome Assembly.</title>
        <authorList>
            <person name="Gallardo-Escarate C."/>
        </authorList>
    </citation>
    <scope>NUCLEOTIDE SEQUENCE [LARGE SCALE GENOMIC DNA]</scope>
</reference>
<sequence>MPTELSRRSLGSESCLFLSLRPPLKRSGTGLANVRGLSGLVCNKPKPRAAVFVSSDIIISQIPKFSSEDLVVLCK</sequence>
<organism evidence="1 2">
    <name type="scientific">Caligus rogercresseyi</name>
    <name type="common">Sea louse</name>
    <dbReference type="NCBI Taxonomy" id="217165"/>
    <lineage>
        <taxon>Eukaryota</taxon>
        <taxon>Metazoa</taxon>
        <taxon>Ecdysozoa</taxon>
        <taxon>Arthropoda</taxon>
        <taxon>Crustacea</taxon>
        <taxon>Multicrustacea</taxon>
        <taxon>Hexanauplia</taxon>
        <taxon>Copepoda</taxon>
        <taxon>Siphonostomatoida</taxon>
        <taxon>Caligidae</taxon>
        <taxon>Caligus</taxon>
    </lineage>
</organism>